<proteinExistence type="inferred from homology"/>
<dbReference type="GO" id="GO:0004252">
    <property type="term" value="F:serine-type endopeptidase activity"/>
    <property type="evidence" value="ECO:0007669"/>
    <property type="project" value="InterPro"/>
</dbReference>
<dbReference type="FunFam" id="2.40.10.10:FF:000036">
    <property type="entry name" value="Trypsin beta"/>
    <property type="match status" value="1"/>
</dbReference>
<evidence type="ECO:0000256" key="6">
    <source>
        <dbReference type="ARBA" id="ARBA00023157"/>
    </source>
</evidence>
<evidence type="ECO:0000256" key="4">
    <source>
        <dbReference type="ARBA" id="ARBA00022801"/>
    </source>
</evidence>
<dbReference type="PROSITE" id="PS00135">
    <property type="entry name" value="TRYPSIN_SER"/>
    <property type="match status" value="1"/>
</dbReference>
<evidence type="ECO:0000256" key="9">
    <source>
        <dbReference type="SAM" id="SignalP"/>
    </source>
</evidence>
<dbReference type="PROSITE" id="PS50240">
    <property type="entry name" value="TRYPSIN_DOM"/>
    <property type="match status" value="1"/>
</dbReference>
<dbReference type="InterPro" id="IPR043504">
    <property type="entry name" value="Peptidase_S1_PA_chymotrypsin"/>
</dbReference>
<evidence type="ECO:0000256" key="2">
    <source>
        <dbReference type="ARBA" id="ARBA00007664"/>
    </source>
</evidence>
<evidence type="ECO:0000256" key="8">
    <source>
        <dbReference type="SAM" id="MobiDB-lite"/>
    </source>
</evidence>
<dbReference type="InterPro" id="IPR033116">
    <property type="entry name" value="TRYPSIN_SER"/>
</dbReference>
<feature type="signal peptide" evidence="9">
    <location>
        <begin position="1"/>
        <end position="18"/>
    </location>
</feature>
<comment type="similarity">
    <text evidence="2">Belongs to the peptidase S1 family.</text>
</comment>
<evidence type="ECO:0000256" key="1">
    <source>
        <dbReference type="ARBA" id="ARBA00004239"/>
    </source>
</evidence>
<dbReference type="Pfam" id="PF00089">
    <property type="entry name" value="Trypsin"/>
    <property type="match status" value="1"/>
</dbReference>
<keyword evidence="6" id="KW-1015">Disulfide bond</keyword>
<dbReference type="SMART" id="SM00020">
    <property type="entry name" value="Tryp_SPc"/>
    <property type="match status" value="1"/>
</dbReference>
<dbReference type="GO" id="GO:0006508">
    <property type="term" value="P:proteolysis"/>
    <property type="evidence" value="ECO:0007669"/>
    <property type="project" value="UniProtKB-KW"/>
</dbReference>
<evidence type="ECO:0000313" key="12">
    <source>
        <dbReference type="Proteomes" id="UP001153737"/>
    </source>
</evidence>
<dbReference type="InterPro" id="IPR009003">
    <property type="entry name" value="Peptidase_S1_PA"/>
</dbReference>
<keyword evidence="4 7" id="KW-0378">Hydrolase</keyword>
<feature type="compositionally biased region" description="Polar residues" evidence="8">
    <location>
        <begin position="27"/>
        <end position="36"/>
    </location>
</feature>
<accession>A0A9N9S9M8</accession>
<keyword evidence="12" id="KW-1185">Reference proteome</keyword>
<dbReference type="PROSITE" id="PS00134">
    <property type="entry name" value="TRYPSIN_HIS"/>
    <property type="match status" value="1"/>
</dbReference>
<sequence>MLLLQSTLLILYTTITLSQEPEDNTDVESTSSYNDTSVRESSRTNSLSKEHHRIVGGKPCVKENHGFMVSIRRPLHQHICGGSLLSRLWVLSAAHCKAWYCSAIIGLTNDKTDIDSSIVSSFAEWKPHPHYQKAKLINDIALGKLEEAVEYDSFVRLPNKPVSTDDLLSACGRKALVMGWGAMSHSIAQATEKLQCVYLPVISKDECLGLYSSYNNPVKLMSIEQGICTFSDEKKDACSGDSGGPLLCEDVQYGVVSWGKDCAVFPGVYTRVDVHLEFIRLTMLNKPFVFSGARRITRFSAVQMVLMSALVLLTRKMNGVPDVPK</sequence>
<dbReference type="InterPro" id="IPR050430">
    <property type="entry name" value="Peptidase_S1"/>
</dbReference>
<evidence type="ECO:0000259" key="10">
    <source>
        <dbReference type="PROSITE" id="PS50240"/>
    </source>
</evidence>
<dbReference type="Proteomes" id="UP001153737">
    <property type="component" value="Chromosome 10"/>
</dbReference>
<dbReference type="InterPro" id="IPR001254">
    <property type="entry name" value="Trypsin_dom"/>
</dbReference>
<comment type="subcellular location">
    <subcellularLocation>
        <location evidence="1">Secreted</location>
        <location evidence="1">Extracellular space</location>
    </subcellularLocation>
</comment>
<dbReference type="EMBL" id="OU896716">
    <property type="protein sequence ID" value="CAG9814433.1"/>
    <property type="molecule type" value="Genomic_DNA"/>
</dbReference>
<evidence type="ECO:0000256" key="5">
    <source>
        <dbReference type="ARBA" id="ARBA00022825"/>
    </source>
</evidence>
<dbReference type="PANTHER" id="PTHR24276">
    <property type="entry name" value="POLYSERASE-RELATED"/>
    <property type="match status" value="1"/>
</dbReference>
<protein>
    <recommendedName>
        <fullName evidence="10">Peptidase S1 domain-containing protein</fullName>
    </recommendedName>
</protein>
<reference evidence="11" key="1">
    <citation type="submission" date="2022-01" db="EMBL/GenBank/DDBJ databases">
        <authorList>
            <person name="King R."/>
        </authorList>
    </citation>
    <scope>NUCLEOTIDE SEQUENCE</scope>
</reference>
<dbReference type="InterPro" id="IPR001314">
    <property type="entry name" value="Peptidase_S1A"/>
</dbReference>
<dbReference type="PRINTS" id="PR00722">
    <property type="entry name" value="CHYMOTRYPSIN"/>
</dbReference>
<keyword evidence="5 7" id="KW-0720">Serine protease</keyword>
<evidence type="ECO:0000313" key="11">
    <source>
        <dbReference type="EMBL" id="CAG9814433.1"/>
    </source>
</evidence>
<evidence type="ECO:0000256" key="3">
    <source>
        <dbReference type="ARBA" id="ARBA00022670"/>
    </source>
</evidence>
<evidence type="ECO:0000256" key="7">
    <source>
        <dbReference type="RuleBase" id="RU363034"/>
    </source>
</evidence>
<feature type="chain" id="PRO_5040240349" description="Peptidase S1 domain-containing protein" evidence="9">
    <location>
        <begin position="19"/>
        <end position="325"/>
    </location>
</feature>
<keyword evidence="9" id="KW-0732">Signal</keyword>
<keyword evidence="3 7" id="KW-0645">Protease</keyword>
<dbReference type="CDD" id="cd00190">
    <property type="entry name" value="Tryp_SPc"/>
    <property type="match status" value="1"/>
</dbReference>
<name>A0A9N9S9M8_PHACE</name>
<dbReference type="GO" id="GO:0005576">
    <property type="term" value="C:extracellular region"/>
    <property type="evidence" value="ECO:0007669"/>
    <property type="project" value="UniProtKB-SubCell"/>
</dbReference>
<dbReference type="PANTHER" id="PTHR24276:SF98">
    <property type="entry name" value="FI18310P1-RELATED"/>
    <property type="match status" value="1"/>
</dbReference>
<organism evidence="11 12">
    <name type="scientific">Phaedon cochleariae</name>
    <name type="common">Mustard beetle</name>
    <dbReference type="NCBI Taxonomy" id="80249"/>
    <lineage>
        <taxon>Eukaryota</taxon>
        <taxon>Metazoa</taxon>
        <taxon>Ecdysozoa</taxon>
        <taxon>Arthropoda</taxon>
        <taxon>Hexapoda</taxon>
        <taxon>Insecta</taxon>
        <taxon>Pterygota</taxon>
        <taxon>Neoptera</taxon>
        <taxon>Endopterygota</taxon>
        <taxon>Coleoptera</taxon>
        <taxon>Polyphaga</taxon>
        <taxon>Cucujiformia</taxon>
        <taxon>Chrysomeloidea</taxon>
        <taxon>Chrysomelidae</taxon>
        <taxon>Chrysomelinae</taxon>
        <taxon>Chrysomelini</taxon>
        <taxon>Phaedon</taxon>
    </lineage>
</organism>
<feature type="domain" description="Peptidase S1" evidence="10">
    <location>
        <begin position="54"/>
        <end position="284"/>
    </location>
</feature>
<dbReference type="AlphaFoldDB" id="A0A9N9S9M8"/>
<dbReference type="SUPFAM" id="SSF50494">
    <property type="entry name" value="Trypsin-like serine proteases"/>
    <property type="match status" value="1"/>
</dbReference>
<dbReference type="Gene3D" id="2.40.10.10">
    <property type="entry name" value="Trypsin-like serine proteases"/>
    <property type="match status" value="2"/>
</dbReference>
<dbReference type="OrthoDB" id="6755574at2759"/>
<gene>
    <name evidence="11" type="ORF">PHAECO_LOCUS1575</name>
</gene>
<feature type="region of interest" description="Disordered" evidence="8">
    <location>
        <begin position="22"/>
        <end position="51"/>
    </location>
</feature>
<dbReference type="InterPro" id="IPR018114">
    <property type="entry name" value="TRYPSIN_HIS"/>
</dbReference>
<reference evidence="11" key="2">
    <citation type="submission" date="2022-10" db="EMBL/GenBank/DDBJ databases">
        <authorList>
            <consortium name="ENA_rothamsted_submissions"/>
            <consortium name="culmorum"/>
            <person name="King R."/>
        </authorList>
    </citation>
    <scope>NUCLEOTIDE SEQUENCE</scope>
</reference>